<dbReference type="Gene3D" id="3.30.1110.20">
    <property type="match status" value="1"/>
</dbReference>
<dbReference type="GO" id="GO:0046872">
    <property type="term" value="F:metal ion binding"/>
    <property type="evidence" value="ECO:0007669"/>
    <property type="project" value="UniProtKB-KW"/>
</dbReference>
<evidence type="ECO:0000313" key="8">
    <source>
        <dbReference type="Proteomes" id="UP000824024"/>
    </source>
</evidence>
<dbReference type="AlphaFoldDB" id="A0A9D2D1B1"/>
<keyword evidence="1" id="KW-0963">Cytoplasm</keyword>
<comment type="caution">
    <text evidence="7">The sequence shown here is derived from an EMBL/GenBank/DDBJ whole genome shotgun (WGS) entry which is preliminary data.</text>
</comment>
<dbReference type="InterPro" id="IPR029056">
    <property type="entry name" value="Ribokinase-like"/>
</dbReference>
<dbReference type="GO" id="GO:0016301">
    <property type="term" value="F:kinase activity"/>
    <property type="evidence" value="ECO:0007669"/>
    <property type="project" value="UniProtKB-KW"/>
</dbReference>
<keyword evidence="4" id="KW-0418">Kinase</keyword>
<evidence type="ECO:0000256" key="3">
    <source>
        <dbReference type="ARBA" id="ARBA00022723"/>
    </source>
</evidence>
<sequence>MTMNEKYAEVFHQMEETFAKRIKEERYPAMGYTSNLDLLCDFNVDTLNRLLEQYVPNEKLEDMEVAKSIRTMEDLLHSLVYYCSHGIGGEVDVENTQVMADSFQWKYGMGGTAVQAAMALSAVGCPSIVHLTDDSKEVCDILDSPYIYTISKDGRMIHTSECEQTAEQEIHYIIQFKKGDVIRLGSQEAVIPTSNRMIVTKITVNEYVPFSEPYFHFIEEHSEKISSNVLSSFNALSDPALLKERLEYVKEHVHKYKKGNPSGIVFFEDAHYHSTQVRNTCLETIYSECDIVSLNEEELAYTLKSFGFDVVIEDIISCVEGAIFIRNKFGVKKGIVVHTANYAMYVGDKLEADIEKGLICGNLLATGKAANGWYASREQVGELLKLDLSPRGVADMEKIRESKYADSVVLVPSKYIDKPRYTIGLGDSFVSGVQTCF</sequence>
<dbReference type="InterPro" id="IPR007666">
    <property type="entry name" value="ADP_PFK/GK"/>
</dbReference>
<dbReference type="PROSITE" id="PS51255">
    <property type="entry name" value="ADPK"/>
    <property type="match status" value="1"/>
</dbReference>
<dbReference type="GO" id="GO:0016773">
    <property type="term" value="F:phosphotransferase activity, alcohol group as acceptor"/>
    <property type="evidence" value="ECO:0007669"/>
    <property type="project" value="InterPro"/>
</dbReference>
<keyword evidence="3" id="KW-0479">Metal-binding</keyword>
<dbReference type="Proteomes" id="UP000824024">
    <property type="component" value="Unassembled WGS sequence"/>
</dbReference>
<dbReference type="SUPFAM" id="SSF53613">
    <property type="entry name" value="Ribokinase-like"/>
    <property type="match status" value="1"/>
</dbReference>
<dbReference type="Gene3D" id="3.40.1190.20">
    <property type="match status" value="1"/>
</dbReference>
<organism evidence="7 8">
    <name type="scientific">Candidatus Eubacterium avistercoris</name>
    <dbReference type="NCBI Taxonomy" id="2838567"/>
    <lineage>
        <taxon>Bacteria</taxon>
        <taxon>Bacillati</taxon>
        <taxon>Bacillota</taxon>
        <taxon>Clostridia</taxon>
        <taxon>Eubacteriales</taxon>
        <taxon>Eubacteriaceae</taxon>
        <taxon>Eubacterium</taxon>
    </lineage>
</organism>
<dbReference type="PANTHER" id="PTHR21208:SF1">
    <property type="entry name" value="ADP-DEPENDENT GLUCOKINASE"/>
    <property type="match status" value="1"/>
</dbReference>
<reference evidence="7" key="1">
    <citation type="journal article" date="2021" name="PeerJ">
        <title>Extensive microbial diversity within the chicken gut microbiome revealed by metagenomics and culture.</title>
        <authorList>
            <person name="Gilroy R."/>
            <person name="Ravi A."/>
            <person name="Getino M."/>
            <person name="Pursley I."/>
            <person name="Horton D.L."/>
            <person name="Alikhan N.F."/>
            <person name="Baker D."/>
            <person name="Gharbi K."/>
            <person name="Hall N."/>
            <person name="Watson M."/>
            <person name="Adriaenssens E.M."/>
            <person name="Foster-Nyarko E."/>
            <person name="Jarju S."/>
            <person name="Secka A."/>
            <person name="Antonio M."/>
            <person name="Oren A."/>
            <person name="Chaudhuri R.R."/>
            <person name="La Ragione R."/>
            <person name="Hildebrand F."/>
            <person name="Pallen M.J."/>
        </authorList>
    </citation>
    <scope>NUCLEOTIDE SEQUENCE</scope>
    <source>
        <strain evidence="7">CHK192-9172</strain>
    </source>
</reference>
<keyword evidence="5" id="KW-0460">Magnesium</keyword>
<dbReference type="PANTHER" id="PTHR21208">
    <property type="entry name" value="ADP-DEPENDENT GLUCOKINASE"/>
    <property type="match status" value="1"/>
</dbReference>
<evidence type="ECO:0000256" key="1">
    <source>
        <dbReference type="ARBA" id="ARBA00022490"/>
    </source>
</evidence>
<keyword evidence="2" id="KW-0808">Transferase</keyword>
<evidence type="ECO:0000313" key="7">
    <source>
        <dbReference type="EMBL" id="HIZ06796.1"/>
    </source>
</evidence>
<accession>A0A9D2D1B1</accession>
<dbReference type="GO" id="GO:0006096">
    <property type="term" value="P:glycolytic process"/>
    <property type="evidence" value="ECO:0007669"/>
    <property type="project" value="UniProtKB-KW"/>
</dbReference>
<reference evidence="7" key="2">
    <citation type="submission" date="2021-04" db="EMBL/GenBank/DDBJ databases">
        <authorList>
            <person name="Gilroy R."/>
        </authorList>
    </citation>
    <scope>NUCLEOTIDE SEQUENCE</scope>
    <source>
        <strain evidence="7">CHK192-9172</strain>
    </source>
</reference>
<evidence type="ECO:0000256" key="6">
    <source>
        <dbReference type="ARBA" id="ARBA00023152"/>
    </source>
</evidence>
<proteinExistence type="predicted"/>
<keyword evidence="6" id="KW-0324">Glycolysis</keyword>
<evidence type="ECO:0000256" key="2">
    <source>
        <dbReference type="ARBA" id="ARBA00022679"/>
    </source>
</evidence>
<dbReference type="Pfam" id="PF04587">
    <property type="entry name" value="ADP_PFK_GK"/>
    <property type="match status" value="1"/>
</dbReference>
<evidence type="ECO:0000256" key="5">
    <source>
        <dbReference type="ARBA" id="ARBA00022842"/>
    </source>
</evidence>
<evidence type="ECO:0000256" key="4">
    <source>
        <dbReference type="ARBA" id="ARBA00022777"/>
    </source>
</evidence>
<gene>
    <name evidence="7" type="ORF">IAA08_02535</name>
</gene>
<dbReference type="EMBL" id="DXCH01000067">
    <property type="protein sequence ID" value="HIZ06796.1"/>
    <property type="molecule type" value="Genomic_DNA"/>
</dbReference>
<name>A0A9D2D1B1_9FIRM</name>
<protein>
    <submittedName>
        <fullName evidence="7">ADP-dependent glucokinase/phosphofructokinase</fullName>
    </submittedName>
</protein>